<dbReference type="Proteomes" id="UP000028582">
    <property type="component" value="Unassembled WGS sequence"/>
</dbReference>
<comment type="caution">
    <text evidence="1">The sequence shown here is derived from an EMBL/GenBank/DDBJ whole genome shotgun (WGS) entry which is preliminary data.</text>
</comment>
<evidence type="ECO:0000313" key="1">
    <source>
        <dbReference type="EMBL" id="ETO68106.1"/>
    </source>
</evidence>
<dbReference type="EMBL" id="ANJA01002772">
    <property type="protein sequence ID" value="ETO68106.1"/>
    <property type="molecule type" value="Genomic_DNA"/>
</dbReference>
<evidence type="ECO:0000313" key="2">
    <source>
        <dbReference type="Proteomes" id="UP000028582"/>
    </source>
</evidence>
<reference evidence="1 2" key="1">
    <citation type="submission" date="2013-11" db="EMBL/GenBank/DDBJ databases">
        <title>The Genome Sequence of Phytophthora parasitica P1976.</title>
        <authorList>
            <consortium name="The Broad Institute Genomics Platform"/>
            <person name="Russ C."/>
            <person name="Tyler B."/>
            <person name="Panabieres F."/>
            <person name="Shan W."/>
            <person name="Tripathy S."/>
            <person name="Grunwald N."/>
            <person name="Machado M."/>
            <person name="Johnson C.S."/>
            <person name="Walker B."/>
            <person name="Young S."/>
            <person name="Zeng Q."/>
            <person name="Gargeya S."/>
            <person name="Fitzgerald M."/>
            <person name="Haas B."/>
            <person name="Abouelleil A."/>
            <person name="Allen A.W."/>
            <person name="Alvarado L."/>
            <person name="Arachchi H.M."/>
            <person name="Berlin A.M."/>
            <person name="Chapman S.B."/>
            <person name="Gainer-Dewar J."/>
            <person name="Goldberg J."/>
            <person name="Griggs A."/>
            <person name="Gujja S."/>
            <person name="Hansen M."/>
            <person name="Howarth C."/>
            <person name="Imamovic A."/>
            <person name="Ireland A."/>
            <person name="Larimer J."/>
            <person name="McCowan C."/>
            <person name="Murphy C."/>
            <person name="Pearson M."/>
            <person name="Poon T.W."/>
            <person name="Priest M."/>
            <person name="Roberts A."/>
            <person name="Saif S."/>
            <person name="Shea T."/>
            <person name="Sisk P."/>
            <person name="Sykes S."/>
            <person name="Wortman J."/>
            <person name="Nusbaum C."/>
            <person name="Birren B."/>
        </authorList>
    </citation>
    <scope>NUCLEOTIDE SEQUENCE [LARGE SCALE GENOMIC DNA]</scope>
    <source>
        <strain evidence="1 2">P1976</strain>
    </source>
</reference>
<protein>
    <recommendedName>
        <fullName evidence="3">RxLR effector protein</fullName>
    </recommendedName>
</protein>
<name>A0A080ZN95_PHYNI</name>
<gene>
    <name evidence="1" type="ORF">F444_15034</name>
</gene>
<sequence length="122" mass="13926">MARKNDAKAQMISVLTTRCADNRLAKLTDGASKEVGSYEKLAAALAQQQRRSWQSADKNANDIFALLKLGNWEIMMTARYGDDVLAKMLEVVRKKEATEEVATQFQITQFTQWLNDRKKNRE</sequence>
<organism evidence="1 2">
    <name type="scientific">Phytophthora nicotianae P1976</name>
    <dbReference type="NCBI Taxonomy" id="1317066"/>
    <lineage>
        <taxon>Eukaryota</taxon>
        <taxon>Sar</taxon>
        <taxon>Stramenopiles</taxon>
        <taxon>Oomycota</taxon>
        <taxon>Peronosporomycetes</taxon>
        <taxon>Peronosporales</taxon>
        <taxon>Peronosporaceae</taxon>
        <taxon>Phytophthora</taxon>
    </lineage>
</organism>
<dbReference type="AlphaFoldDB" id="A0A080ZN95"/>
<evidence type="ECO:0008006" key="3">
    <source>
        <dbReference type="Google" id="ProtNLM"/>
    </source>
</evidence>
<proteinExistence type="predicted"/>
<accession>A0A080ZN95</accession>